<evidence type="ECO:0000313" key="5">
    <source>
        <dbReference type="EMBL" id="VVW07924.1"/>
    </source>
</evidence>
<evidence type="ECO:0000256" key="1">
    <source>
        <dbReference type="ARBA" id="ARBA00022714"/>
    </source>
</evidence>
<dbReference type="InterPro" id="IPR012675">
    <property type="entry name" value="Beta-grasp_dom_sf"/>
</dbReference>
<dbReference type="GO" id="GO:0008137">
    <property type="term" value="F:NADH dehydrogenase (ubiquinone) activity"/>
    <property type="evidence" value="ECO:0007669"/>
    <property type="project" value="EnsemblPlants"/>
</dbReference>
<dbReference type="PANTHER" id="PTHR23426:SF35">
    <property type="entry name" value="2FE-2S FERREDOXIN-LIKE SUPERFAMILY PROTEIN"/>
    <property type="match status" value="1"/>
</dbReference>
<keyword evidence="4" id="KW-0411">Iron-sulfur</keyword>
<keyword evidence="2" id="KW-0479">Metal-binding</keyword>
<evidence type="ECO:0000256" key="4">
    <source>
        <dbReference type="ARBA" id="ARBA00023014"/>
    </source>
</evidence>
<accession>A0A5K1AZJ4</accession>
<evidence type="ECO:0008006" key="6">
    <source>
        <dbReference type="Google" id="ProtNLM"/>
    </source>
</evidence>
<dbReference type="OrthoDB" id="268593at2759"/>
<protein>
    <recommendedName>
        <fullName evidence="6">2Fe-2S ferredoxin-type domain-containing protein</fullName>
    </recommendedName>
</protein>
<organism evidence="5">
    <name type="scientific">Nymphaea colorata</name>
    <name type="common">pocket water lily</name>
    <dbReference type="NCBI Taxonomy" id="210225"/>
    <lineage>
        <taxon>Eukaryota</taxon>
        <taxon>Viridiplantae</taxon>
        <taxon>Streptophyta</taxon>
        <taxon>Embryophyta</taxon>
        <taxon>Tracheophyta</taxon>
        <taxon>Spermatophyta</taxon>
        <taxon>Magnoliopsida</taxon>
        <taxon>Nymphaeales</taxon>
        <taxon>Nymphaeaceae</taxon>
        <taxon>Nymphaea</taxon>
    </lineage>
</organism>
<dbReference type="EMBL" id="LR721780">
    <property type="protein sequence ID" value="VVW07924.1"/>
    <property type="molecule type" value="Genomic_DNA"/>
</dbReference>
<dbReference type="Gene3D" id="3.10.20.30">
    <property type="match status" value="1"/>
</dbReference>
<keyword evidence="1" id="KW-0001">2Fe-2S</keyword>
<dbReference type="OMA" id="EPRPWDI"/>
<dbReference type="GO" id="GO:0005739">
    <property type="term" value="C:mitochondrion"/>
    <property type="evidence" value="ECO:0007669"/>
    <property type="project" value="EnsemblPlants"/>
</dbReference>
<dbReference type="PANTHER" id="PTHR23426">
    <property type="entry name" value="FERREDOXIN/ADRENODOXIN"/>
    <property type="match status" value="1"/>
</dbReference>
<dbReference type="GO" id="GO:0140647">
    <property type="term" value="P:P450-containing electron transport chain"/>
    <property type="evidence" value="ECO:0007669"/>
    <property type="project" value="InterPro"/>
</dbReference>
<dbReference type="GO" id="GO:0045271">
    <property type="term" value="C:respiratory chain complex I"/>
    <property type="evidence" value="ECO:0007669"/>
    <property type="project" value="EnsemblPlants"/>
</dbReference>
<proteinExistence type="predicted"/>
<dbReference type="GO" id="GO:0051537">
    <property type="term" value="F:2 iron, 2 sulfur cluster binding"/>
    <property type="evidence" value="ECO:0007669"/>
    <property type="project" value="UniProtKB-KW"/>
</dbReference>
<dbReference type="SUPFAM" id="SSF54292">
    <property type="entry name" value="2Fe-2S ferredoxin-like"/>
    <property type="match status" value="1"/>
</dbReference>
<keyword evidence="3" id="KW-0408">Iron</keyword>
<sequence>MAISLTARRLSSRIFSPRPASFLLSKSSSSSSALPSPSVSPSRKVADRIVKIFAVDPEGKKHEVLGLSGQSLLKALTNFGLIDPESHGHEELGACSAECEVHIAQEWFDRLPSASYDEAYTLRRNARRGILSTHARLGCQVILDQGLEGMVVAVPEPKPWKTGI</sequence>
<evidence type="ECO:0000256" key="2">
    <source>
        <dbReference type="ARBA" id="ARBA00022723"/>
    </source>
</evidence>
<dbReference type="InterPro" id="IPR036010">
    <property type="entry name" value="2Fe-2S_ferredoxin-like_sf"/>
</dbReference>
<gene>
    <name evidence="5" type="ORF">NYM_LOCUS13222</name>
</gene>
<dbReference type="InterPro" id="IPR001055">
    <property type="entry name" value="Adrenodoxin-like"/>
</dbReference>
<reference evidence="5" key="1">
    <citation type="submission" date="2019-09" db="EMBL/GenBank/DDBJ databases">
        <authorList>
            <person name="Zhang L."/>
        </authorList>
    </citation>
    <scope>NUCLEOTIDE SEQUENCE</scope>
</reference>
<dbReference type="GO" id="GO:0006120">
    <property type="term" value="P:mitochondrial electron transport, NADH to ubiquinone"/>
    <property type="evidence" value="ECO:0007669"/>
    <property type="project" value="EnsemblPlants"/>
</dbReference>
<dbReference type="GO" id="GO:0046872">
    <property type="term" value="F:metal ion binding"/>
    <property type="evidence" value="ECO:0007669"/>
    <property type="project" value="UniProtKB-KW"/>
</dbReference>
<dbReference type="AlphaFoldDB" id="A0A5K1AZJ4"/>
<dbReference type="Gramene" id="NC2G0056930.1">
    <property type="protein sequence ID" value="NC2G0056930.1:cds"/>
    <property type="gene ID" value="NC2G0056930"/>
</dbReference>
<evidence type="ECO:0000256" key="3">
    <source>
        <dbReference type="ARBA" id="ARBA00023004"/>
    </source>
</evidence>
<name>A0A5K1AZJ4_9MAGN</name>